<feature type="region of interest" description="Disordered" evidence="1">
    <location>
        <begin position="25"/>
        <end position="55"/>
    </location>
</feature>
<dbReference type="AlphaFoldDB" id="A0A3M6U960"/>
<dbReference type="OrthoDB" id="5987488at2759"/>
<evidence type="ECO:0000256" key="1">
    <source>
        <dbReference type="SAM" id="MobiDB-lite"/>
    </source>
</evidence>
<comment type="caution">
    <text evidence="3">The sequence shown here is derived from an EMBL/GenBank/DDBJ whole genome shotgun (WGS) entry which is preliminary data.</text>
</comment>
<sequence>MKSYLFVSFLAVAISASQGFRSFQLQDPTEEPPSGLPDAPSVIAPTEIATPNPKPHDRNCDCNGVCNDLNEERLPPYLQDETKYLSYENFPVLCRDASAILLPPGEEEQKKYVCKQTFDCCRDCNNVFYRCLARGTVYGRCMRGAYTCMCQCIDERSFDELPFQRPVALPAESASEAPPQVGPGETK</sequence>
<organism evidence="3 4">
    <name type="scientific">Pocillopora damicornis</name>
    <name type="common">Cauliflower coral</name>
    <name type="synonym">Millepora damicornis</name>
    <dbReference type="NCBI Taxonomy" id="46731"/>
    <lineage>
        <taxon>Eukaryota</taxon>
        <taxon>Metazoa</taxon>
        <taxon>Cnidaria</taxon>
        <taxon>Anthozoa</taxon>
        <taxon>Hexacorallia</taxon>
        <taxon>Scleractinia</taxon>
        <taxon>Astrocoeniina</taxon>
        <taxon>Pocilloporidae</taxon>
        <taxon>Pocillopora</taxon>
    </lineage>
</organism>
<feature type="signal peptide" evidence="2">
    <location>
        <begin position="1"/>
        <end position="19"/>
    </location>
</feature>
<gene>
    <name evidence="3" type="ORF">pdam_00002945</name>
</gene>
<dbReference type="EMBL" id="RCHS01002011">
    <property type="protein sequence ID" value="RMX50106.1"/>
    <property type="molecule type" value="Genomic_DNA"/>
</dbReference>
<evidence type="ECO:0000313" key="4">
    <source>
        <dbReference type="Proteomes" id="UP000275408"/>
    </source>
</evidence>
<proteinExistence type="predicted"/>
<keyword evidence="2" id="KW-0732">Signal</keyword>
<evidence type="ECO:0000313" key="3">
    <source>
        <dbReference type="EMBL" id="RMX50106.1"/>
    </source>
</evidence>
<keyword evidence="4" id="KW-1185">Reference proteome</keyword>
<feature type="chain" id="PRO_5018036325" evidence="2">
    <location>
        <begin position="20"/>
        <end position="187"/>
    </location>
</feature>
<name>A0A3M6U960_POCDA</name>
<reference evidence="3 4" key="1">
    <citation type="journal article" date="2018" name="Sci. Rep.">
        <title>Comparative analysis of the Pocillopora damicornis genome highlights role of immune system in coral evolution.</title>
        <authorList>
            <person name="Cunning R."/>
            <person name="Bay R.A."/>
            <person name="Gillette P."/>
            <person name="Baker A.C."/>
            <person name="Traylor-Knowles N."/>
        </authorList>
    </citation>
    <scope>NUCLEOTIDE SEQUENCE [LARGE SCALE GENOMIC DNA]</scope>
    <source>
        <strain evidence="3">RSMAS</strain>
        <tissue evidence="3">Whole animal</tissue>
    </source>
</reference>
<evidence type="ECO:0000256" key="2">
    <source>
        <dbReference type="SAM" id="SignalP"/>
    </source>
</evidence>
<accession>A0A3M6U960</accession>
<dbReference type="Proteomes" id="UP000275408">
    <property type="component" value="Unassembled WGS sequence"/>
</dbReference>
<protein>
    <submittedName>
        <fullName evidence="3">Uncharacterized protein</fullName>
    </submittedName>
</protein>